<dbReference type="EMBL" id="SNYM01000002">
    <property type="protein sequence ID" value="TDQ50393.1"/>
    <property type="molecule type" value="Genomic_DNA"/>
</dbReference>
<keyword evidence="6 8" id="KW-0472">Membrane</keyword>
<accession>A0A4R6UWV7</accession>
<comment type="subcellular location">
    <subcellularLocation>
        <location evidence="1">Cell membrane</location>
        <topology evidence="1">Single-pass membrane protein</topology>
    </subcellularLocation>
    <subcellularLocation>
        <location evidence="7">Cell membrane</location>
        <topology evidence="7">Single-pass type II membrane protein</topology>
    </subcellularLocation>
</comment>
<organism evidence="9 10">
    <name type="scientific">Permianibacter aggregans</name>
    <dbReference type="NCBI Taxonomy" id="1510150"/>
    <lineage>
        <taxon>Bacteria</taxon>
        <taxon>Pseudomonadati</taxon>
        <taxon>Pseudomonadota</taxon>
        <taxon>Gammaproteobacteria</taxon>
        <taxon>Pseudomonadales</taxon>
        <taxon>Pseudomonadaceae</taxon>
        <taxon>Permianibacter</taxon>
    </lineage>
</organism>
<dbReference type="GO" id="GO:0005886">
    <property type="term" value="C:plasma membrane"/>
    <property type="evidence" value="ECO:0007669"/>
    <property type="project" value="UniProtKB-SubCell"/>
</dbReference>
<comment type="caution">
    <text evidence="9">The sequence shown here is derived from an EMBL/GenBank/DDBJ whole genome shotgun (WGS) entry which is preliminary data.</text>
</comment>
<dbReference type="Pfam" id="PF02472">
    <property type="entry name" value="ExbD"/>
    <property type="match status" value="1"/>
</dbReference>
<evidence type="ECO:0000256" key="8">
    <source>
        <dbReference type="SAM" id="Phobius"/>
    </source>
</evidence>
<dbReference type="RefSeq" id="WP_232475454.1">
    <property type="nucleotide sequence ID" value="NZ_CP037953.1"/>
</dbReference>
<evidence type="ECO:0000256" key="6">
    <source>
        <dbReference type="ARBA" id="ARBA00023136"/>
    </source>
</evidence>
<evidence type="ECO:0000313" key="10">
    <source>
        <dbReference type="Proteomes" id="UP000295375"/>
    </source>
</evidence>
<dbReference type="Gene3D" id="3.30.420.270">
    <property type="match status" value="1"/>
</dbReference>
<dbReference type="Proteomes" id="UP000295375">
    <property type="component" value="Unassembled WGS sequence"/>
</dbReference>
<proteinExistence type="inferred from homology"/>
<protein>
    <submittedName>
        <fullName evidence="9">Biopolymer transport protein ExbD</fullName>
    </submittedName>
</protein>
<evidence type="ECO:0000256" key="3">
    <source>
        <dbReference type="ARBA" id="ARBA00022475"/>
    </source>
</evidence>
<keyword evidence="10" id="KW-1185">Reference proteome</keyword>
<keyword evidence="7" id="KW-0653">Protein transport</keyword>
<evidence type="ECO:0000313" key="9">
    <source>
        <dbReference type="EMBL" id="TDQ50393.1"/>
    </source>
</evidence>
<keyword evidence="7" id="KW-0813">Transport</keyword>
<keyword evidence="3" id="KW-1003">Cell membrane</keyword>
<dbReference type="AlphaFoldDB" id="A0A4R6UWV7"/>
<keyword evidence="5 8" id="KW-1133">Transmembrane helix</keyword>
<dbReference type="InterPro" id="IPR003400">
    <property type="entry name" value="ExbD"/>
</dbReference>
<dbReference type="PANTHER" id="PTHR30558:SF3">
    <property type="entry name" value="BIOPOLYMER TRANSPORT PROTEIN EXBD-RELATED"/>
    <property type="match status" value="1"/>
</dbReference>
<dbReference type="GO" id="GO:0022857">
    <property type="term" value="F:transmembrane transporter activity"/>
    <property type="evidence" value="ECO:0007669"/>
    <property type="project" value="InterPro"/>
</dbReference>
<sequence length="141" mass="15562">MLLESRHRNRDELNINLTPLIDVILTLIIFFMISTRFNRDTQIELNLPEADGPQMAVEQQIVEISIDASGNIFVNGQPLVNNQLDTVKRAVEDVSEGDNTRPMVISADEKAPFQAVVTAMDAAGQLGFAKQKIATQSPKQG</sequence>
<keyword evidence="4 7" id="KW-0812">Transmembrane</keyword>
<name>A0A4R6UWV7_9GAMM</name>
<evidence type="ECO:0000256" key="2">
    <source>
        <dbReference type="ARBA" id="ARBA00005811"/>
    </source>
</evidence>
<comment type="similarity">
    <text evidence="2 7">Belongs to the ExbD/TolR family.</text>
</comment>
<gene>
    <name evidence="9" type="ORF">EV696_10274</name>
</gene>
<feature type="transmembrane region" description="Helical" evidence="8">
    <location>
        <begin position="15"/>
        <end position="33"/>
    </location>
</feature>
<dbReference type="GO" id="GO:0015031">
    <property type="term" value="P:protein transport"/>
    <property type="evidence" value="ECO:0007669"/>
    <property type="project" value="UniProtKB-KW"/>
</dbReference>
<reference evidence="9 10" key="1">
    <citation type="submission" date="2019-03" db="EMBL/GenBank/DDBJ databases">
        <title>Genomic Encyclopedia of Type Strains, Phase IV (KMG-IV): sequencing the most valuable type-strain genomes for metagenomic binning, comparative biology and taxonomic classification.</title>
        <authorList>
            <person name="Goeker M."/>
        </authorList>
    </citation>
    <scope>NUCLEOTIDE SEQUENCE [LARGE SCALE GENOMIC DNA]</scope>
    <source>
        <strain evidence="9 10">DSM 103792</strain>
    </source>
</reference>
<evidence type="ECO:0000256" key="4">
    <source>
        <dbReference type="ARBA" id="ARBA00022692"/>
    </source>
</evidence>
<evidence type="ECO:0000256" key="1">
    <source>
        <dbReference type="ARBA" id="ARBA00004162"/>
    </source>
</evidence>
<evidence type="ECO:0000256" key="7">
    <source>
        <dbReference type="RuleBase" id="RU003879"/>
    </source>
</evidence>
<dbReference type="PANTHER" id="PTHR30558">
    <property type="entry name" value="EXBD MEMBRANE COMPONENT OF PMF-DRIVEN MACROMOLECULE IMPORT SYSTEM"/>
    <property type="match status" value="1"/>
</dbReference>
<evidence type="ECO:0000256" key="5">
    <source>
        <dbReference type="ARBA" id="ARBA00022989"/>
    </source>
</evidence>